<dbReference type="RefSeq" id="WP_183509194.1">
    <property type="nucleotide sequence ID" value="NZ_BAABGK010000092.1"/>
</dbReference>
<dbReference type="CDD" id="cd11614">
    <property type="entry name" value="SAF_CpaB_FlgA_like"/>
    <property type="match status" value="1"/>
</dbReference>
<reference evidence="2 3" key="1">
    <citation type="submission" date="2020-08" db="EMBL/GenBank/DDBJ databases">
        <title>Sequencing the genomes of 1000 actinobacteria strains.</title>
        <authorList>
            <person name="Klenk H.-P."/>
        </authorList>
    </citation>
    <scope>NUCLEOTIDE SEQUENCE [LARGE SCALE GENOMIC DNA]</scope>
    <source>
        <strain evidence="2 3">DSM 22826</strain>
    </source>
</reference>
<dbReference type="EMBL" id="JACHVS010000001">
    <property type="protein sequence ID" value="MBB2993848.1"/>
    <property type="molecule type" value="Genomic_DNA"/>
</dbReference>
<dbReference type="SMART" id="SM00858">
    <property type="entry name" value="SAF"/>
    <property type="match status" value="1"/>
</dbReference>
<accession>A0A839QCK5</accession>
<evidence type="ECO:0000313" key="2">
    <source>
        <dbReference type="EMBL" id="MBB2993848.1"/>
    </source>
</evidence>
<feature type="domain" description="SAF" evidence="1">
    <location>
        <begin position="56"/>
        <end position="118"/>
    </location>
</feature>
<dbReference type="InterPro" id="IPR013974">
    <property type="entry name" value="SAF"/>
</dbReference>
<gene>
    <name evidence="2" type="ORF">E9229_000039</name>
</gene>
<name>A0A839QCK5_9MICC</name>
<evidence type="ECO:0000313" key="3">
    <source>
        <dbReference type="Proteomes" id="UP000523000"/>
    </source>
</evidence>
<proteinExistence type="predicted"/>
<dbReference type="Proteomes" id="UP000523000">
    <property type="component" value="Unassembled WGS sequence"/>
</dbReference>
<dbReference type="Pfam" id="PF08666">
    <property type="entry name" value="SAF"/>
    <property type="match status" value="1"/>
</dbReference>
<dbReference type="Pfam" id="PF16976">
    <property type="entry name" value="RcpC"/>
    <property type="match status" value="1"/>
</dbReference>
<keyword evidence="3" id="KW-1185">Reference proteome</keyword>
<sequence length="234" mass="23512">MNLFRRPSVNTGIRRPPRRSGHELLTVYRRPISALLAAASLACALVVLAPDRPPDAEVLVAAADLPAGRPLSAGDLVSRSVAKALLPADVFGDERAVLGRQLAVPLRAGSALYATLLLGPGLLAGTAPGTAAVPLRLADAQAVPLLGAGQLVDVLLTEGDGVARAPITTVLARGVPVLWTGGTDESGELFSGGESANTLIVVAAAPREAQVLAGAENRGSLSVLLVGAGAATGP</sequence>
<organism evidence="2 3">
    <name type="scientific">Paeniglutamicibacter cryotolerans</name>
    <dbReference type="NCBI Taxonomy" id="670079"/>
    <lineage>
        <taxon>Bacteria</taxon>
        <taxon>Bacillati</taxon>
        <taxon>Actinomycetota</taxon>
        <taxon>Actinomycetes</taxon>
        <taxon>Micrococcales</taxon>
        <taxon>Micrococcaceae</taxon>
        <taxon>Paeniglutamicibacter</taxon>
    </lineage>
</organism>
<dbReference type="InterPro" id="IPR031571">
    <property type="entry name" value="RcpC_dom"/>
</dbReference>
<evidence type="ECO:0000259" key="1">
    <source>
        <dbReference type="SMART" id="SM00858"/>
    </source>
</evidence>
<protein>
    <submittedName>
        <fullName evidence="2">Flp pilus assembly protein CpaB</fullName>
    </submittedName>
</protein>
<dbReference type="AlphaFoldDB" id="A0A839QCK5"/>
<comment type="caution">
    <text evidence="2">The sequence shown here is derived from an EMBL/GenBank/DDBJ whole genome shotgun (WGS) entry which is preliminary data.</text>
</comment>